<evidence type="ECO:0000313" key="2">
    <source>
        <dbReference type="Proteomes" id="UP000297983"/>
    </source>
</evidence>
<comment type="caution">
    <text evidence="1">The sequence shown here is derived from an EMBL/GenBank/DDBJ whole genome shotgun (WGS) entry which is preliminary data.</text>
</comment>
<dbReference type="EMBL" id="SOHL01000003">
    <property type="protein sequence ID" value="TFD73422.1"/>
    <property type="molecule type" value="Genomic_DNA"/>
</dbReference>
<gene>
    <name evidence="1" type="ORF">E3T50_00195</name>
</gene>
<keyword evidence="2" id="KW-1185">Reference proteome</keyword>
<protein>
    <submittedName>
        <fullName evidence="1">Uncharacterized protein</fullName>
    </submittedName>
</protein>
<organism evidence="1 2">
    <name type="scientific">Cryobacterium gelidum</name>
    <dbReference type="NCBI Taxonomy" id="1259164"/>
    <lineage>
        <taxon>Bacteria</taxon>
        <taxon>Bacillati</taxon>
        <taxon>Actinomycetota</taxon>
        <taxon>Actinomycetes</taxon>
        <taxon>Micrococcales</taxon>
        <taxon>Microbacteriaceae</taxon>
        <taxon>Cryobacterium</taxon>
    </lineage>
</organism>
<name>A0A4R9B076_9MICO</name>
<sequence length="175" mass="18456">MGSFLSPTTTAALERLLALQADVDCAPLERLRAIRALQSALEHDPATLVAVRDARTAAKSWDEIADATGLKAPAAKWRWGGTDDEISARLEAGRKRSVRPSSVPTGLPGLSVAEAAAARGVSAQAIYLQVRRGTLVSRTVTLPDGRSYKRVFPVAAPGANLSADLTPDFNGDVPQ</sequence>
<evidence type="ECO:0000313" key="1">
    <source>
        <dbReference type="EMBL" id="TFD73422.1"/>
    </source>
</evidence>
<accession>A0A4R9B076</accession>
<dbReference type="AlphaFoldDB" id="A0A4R9B076"/>
<dbReference type="RefSeq" id="WP_134550068.1">
    <property type="nucleotide sequence ID" value="NZ_SOHL01000003.1"/>
</dbReference>
<reference evidence="1 2" key="1">
    <citation type="submission" date="2019-03" db="EMBL/GenBank/DDBJ databases">
        <title>Genomics of glacier-inhabiting Cryobacterium strains.</title>
        <authorList>
            <person name="Liu Q."/>
            <person name="Xin Y.-H."/>
        </authorList>
    </citation>
    <scope>NUCLEOTIDE SEQUENCE [LARGE SCALE GENOMIC DNA]</scope>
    <source>
        <strain evidence="1 2">Hz16</strain>
    </source>
</reference>
<dbReference type="Proteomes" id="UP000297983">
    <property type="component" value="Unassembled WGS sequence"/>
</dbReference>
<proteinExistence type="predicted"/>